<dbReference type="CDD" id="cd00190">
    <property type="entry name" value="Tryp_SPc"/>
    <property type="match status" value="1"/>
</dbReference>
<evidence type="ECO:0000256" key="5">
    <source>
        <dbReference type="ARBA" id="ARBA00022729"/>
    </source>
</evidence>
<dbReference type="PANTHER" id="PTHR24276">
    <property type="entry name" value="POLYSERASE-RELATED"/>
    <property type="match status" value="1"/>
</dbReference>
<dbReference type="Pfam" id="PF00089">
    <property type="entry name" value="Trypsin"/>
    <property type="match status" value="1"/>
</dbReference>
<evidence type="ECO:0000256" key="2">
    <source>
        <dbReference type="ARBA" id="ARBA00007664"/>
    </source>
</evidence>
<keyword evidence="9" id="KW-1015">Disulfide bond</keyword>
<dbReference type="SMART" id="SM00020">
    <property type="entry name" value="Tryp_SPc"/>
    <property type="match status" value="1"/>
</dbReference>
<name>A0A034VUX2_BACDO</name>
<keyword evidence="5 11" id="KW-0732">Signal</keyword>
<dbReference type="Gene3D" id="2.40.10.10">
    <property type="entry name" value="Trypsin-like serine proteases"/>
    <property type="match status" value="2"/>
</dbReference>
<sequence>MWIVFVYLSKMKVFVVLALIVATASAGFVTPVHKAVHPRDLAAILAQPEGIQGRITNGKDATEGQFPYQVGLSFSSSSGGWWCGGSLIDNTWILTAAHCTNGATGVTAYLGATVRTSPKLSYTVDKSNFVQHKSYSSLTLANDISLIKIPSVSYTSYISNIALPKISSSYSTYSGVNAIASGWGLISDSATAVNSQLQYAQLQVIDNSVCAKTYGSLTVTSKTICTATPSGTSTCSGDSGGPLVADGVLIGVTSFVHKNGCQSGAPAGFVRVTYFLDWIKENSGVAS</sequence>
<evidence type="ECO:0000256" key="7">
    <source>
        <dbReference type="ARBA" id="ARBA00022825"/>
    </source>
</evidence>
<dbReference type="InterPro" id="IPR001314">
    <property type="entry name" value="Peptidase_S1A"/>
</dbReference>
<keyword evidence="3" id="KW-0964">Secreted</keyword>
<evidence type="ECO:0000256" key="4">
    <source>
        <dbReference type="ARBA" id="ARBA00022670"/>
    </source>
</evidence>
<dbReference type="PROSITE" id="PS50240">
    <property type="entry name" value="TRYPSIN_DOM"/>
    <property type="match status" value="1"/>
</dbReference>
<accession>A0A034VUX2</accession>
<organism evidence="13">
    <name type="scientific">Bactrocera dorsalis</name>
    <name type="common">Oriental fruit fly</name>
    <name type="synonym">Dacus dorsalis</name>
    <dbReference type="NCBI Taxonomy" id="27457"/>
    <lineage>
        <taxon>Eukaryota</taxon>
        <taxon>Metazoa</taxon>
        <taxon>Ecdysozoa</taxon>
        <taxon>Arthropoda</taxon>
        <taxon>Hexapoda</taxon>
        <taxon>Insecta</taxon>
        <taxon>Pterygota</taxon>
        <taxon>Neoptera</taxon>
        <taxon>Endopterygota</taxon>
        <taxon>Diptera</taxon>
        <taxon>Brachycera</taxon>
        <taxon>Muscomorpha</taxon>
        <taxon>Tephritoidea</taxon>
        <taxon>Tephritidae</taxon>
        <taxon>Bactrocera</taxon>
        <taxon>Bactrocera</taxon>
    </lineage>
</organism>
<proteinExistence type="inferred from homology"/>
<evidence type="ECO:0000256" key="8">
    <source>
        <dbReference type="ARBA" id="ARBA00023145"/>
    </source>
</evidence>
<comment type="similarity">
    <text evidence="2">Belongs to the peptidase S1 family.</text>
</comment>
<gene>
    <name evidence="13" type="primary">SER3</name>
</gene>
<dbReference type="EMBL" id="GAKP01013312">
    <property type="protein sequence ID" value="JAC45640.1"/>
    <property type="molecule type" value="Transcribed_RNA"/>
</dbReference>
<dbReference type="InterPro" id="IPR033116">
    <property type="entry name" value="TRYPSIN_SER"/>
</dbReference>
<dbReference type="AlphaFoldDB" id="A0A034VUX2"/>
<feature type="signal peptide" evidence="11">
    <location>
        <begin position="1"/>
        <end position="26"/>
    </location>
</feature>
<dbReference type="OrthoDB" id="5565075at2759"/>
<dbReference type="InterPro" id="IPR009003">
    <property type="entry name" value="Peptidase_S1_PA"/>
</dbReference>
<dbReference type="EMBL" id="GAKP01013320">
    <property type="protein sequence ID" value="JAC45632.1"/>
    <property type="molecule type" value="Transcribed_RNA"/>
</dbReference>
<dbReference type="InterPro" id="IPR050430">
    <property type="entry name" value="Peptidase_S1"/>
</dbReference>
<reference evidence="13" key="1">
    <citation type="journal article" date="2014" name="BMC Genomics">
        <title>Characterizing the developmental transcriptome of the oriental fruit fly, Bactrocera dorsalis (Diptera: Tephritidae) through comparative genomic analysis with Drosophila melanogaster utilizing modENCODE datasets.</title>
        <authorList>
            <person name="Geib S.M."/>
            <person name="Calla B."/>
            <person name="Hall B."/>
            <person name="Hou S."/>
            <person name="Manoukis N.C."/>
        </authorList>
    </citation>
    <scope>NUCLEOTIDE SEQUENCE</scope>
    <source>
        <strain evidence="13">Punador</strain>
    </source>
</reference>
<dbReference type="InterPro" id="IPR001254">
    <property type="entry name" value="Trypsin_dom"/>
</dbReference>
<keyword evidence="7 10" id="KW-0720">Serine protease</keyword>
<dbReference type="GO" id="GO:0005576">
    <property type="term" value="C:extracellular region"/>
    <property type="evidence" value="ECO:0007669"/>
    <property type="project" value="UniProtKB-SubCell"/>
</dbReference>
<keyword evidence="8" id="KW-0865">Zymogen</keyword>
<comment type="subcellular location">
    <subcellularLocation>
        <location evidence="1">Secreted</location>
    </subcellularLocation>
</comment>
<feature type="chain" id="PRO_5007369107" evidence="11">
    <location>
        <begin position="27"/>
        <end position="287"/>
    </location>
</feature>
<evidence type="ECO:0000256" key="1">
    <source>
        <dbReference type="ARBA" id="ARBA00004613"/>
    </source>
</evidence>
<dbReference type="InterPro" id="IPR018114">
    <property type="entry name" value="TRYPSIN_HIS"/>
</dbReference>
<keyword evidence="6 10" id="KW-0378">Hydrolase</keyword>
<dbReference type="PANTHER" id="PTHR24276:SF91">
    <property type="entry name" value="AT26814P-RELATED"/>
    <property type="match status" value="1"/>
</dbReference>
<evidence type="ECO:0000256" key="6">
    <source>
        <dbReference type="ARBA" id="ARBA00022801"/>
    </source>
</evidence>
<evidence type="ECO:0000256" key="10">
    <source>
        <dbReference type="RuleBase" id="RU363034"/>
    </source>
</evidence>
<keyword evidence="4 10" id="KW-0645">Protease</keyword>
<dbReference type="FunFam" id="2.40.10.10:FF:000025">
    <property type="entry name" value="serine proteases 1/2"/>
    <property type="match status" value="1"/>
</dbReference>
<protein>
    <submittedName>
        <fullName evidence="13">Serine protease 3</fullName>
    </submittedName>
</protein>
<dbReference type="SUPFAM" id="SSF50494">
    <property type="entry name" value="Trypsin-like serine proteases"/>
    <property type="match status" value="1"/>
</dbReference>
<evidence type="ECO:0000259" key="12">
    <source>
        <dbReference type="PROSITE" id="PS50240"/>
    </source>
</evidence>
<dbReference type="FunFam" id="2.40.10.10:FF:000073">
    <property type="entry name" value="Trypsin alpha"/>
    <property type="match status" value="1"/>
</dbReference>
<dbReference type="GO" id="GO:0006508">
    <property type="term" value="P:proteolysis"/>
    <property type="evidence" value="ECO:0007669"/>
    <property type="project" value="UniProtKB-KW"/>
</dbReference>
<feature type="domain" description="Peptidase S1" evidence="12">
    <location>
        <begin position="55"/>
        <end position="284"/>
    </location>
</feature>
<dbReference type="PRINTS" id="PR00722">
    <property type="entry name" value="CHYMOTRYPSIN"/>
</dbReference>
<evidence type="ECO:0000256" key="11">
    <source>
        <dbReference type="SAM" id="SignalP"/>
    </source>
</evidence>
<dbReference type="PROSITE" id="PS00134">
    <property type="entry name" value="TRYPSIN_HIS"/>
    <property type="match status" value="1"/>
</dbReference>
<dbReference type="PROSITE" id="PS00135">
    <property type="entry name" value="TRYPSIN_SER"/>
    <property type="match status" value="1"/>
</dbReference>
<dbReference type="GO" id="GO:0004252">
    <property type="term" value="F:serine-type endopeptidase activity"/>
    <property type="evidence" value="ECO:0007669"/>
    <property type="project" value="InterPro"/>
</dbReference>
<evidence type="ECO:0000256" key="9">
    <source>
        <dbReference type="ARBA" id="ARBA00023157"/>
    </source>
</evidence>
<dbReference type="InterPro" id="IPR043504">
    <property type="entry name" value="Peptidase_S1_PA_chymotrypsin"/>
</dbReference>
<evidence type="ECO:0000256" key="3">
    <source>
        <dbReference type="ARBA" id="ARBA00022525"/>
    </source>
</evidence>
<evidence type="ECO:0000313" key="13">
    <source>
        <dbReference type="EMBL" id="JAC45640.1"/>
    </source>
</evidence>